<protein>
    <recommendedName>
        <fullName evidence="4">G protein-coupled receptor</fullName>
    </recommendedName>
</protein>
<feature type="non-terminal residue" evidence="2">
    <location>
        <position position="1"/>
    </location>
</feature>
<keyword evidence="1" id="KW-0472">Membrane</keyword>
<evidence type="ECO:0000256" key="1">
    <source>
        <dbReference type="SAM" id="Phobius"/>
    </source>
</evidence>
<dbReference type="EMBL" id="BTRK01000005">
    <property type="protein sequence ID" value="GMR55194.1"/>
    <property type="molecule type" value="Genomic_DNA"/>
</dbReference>
<sequence length="80" mass="8495">RLCTLLLDSCARIYGVYTLVDDQLTDNDSGTGGLGSFLFAFVAMNGVINVFVYAGGQKEVRKAIFSLVGLGNLVVTSEEA</sequence>
<keyword evidence="3" id="KW-1185">Reference proteome</keyword>
<keyword evidence="1" id="KW-1133">Transmembrane helix</keyword>
<feature type="non-terminal residue" evidence="2">
    <location>
        <position position="80"/>
    </location>
</feature>
<feature type="transmembrane region" description="Helical" evidence="1">
    <location>
        <begin position="34"/>
        <end position="54"/>
    </location>
</feature>
<evidence type="ECO:0000313" key="3">
    <source>
        <dbReference type="Proteomes" id="UP001328107"/>
    </source>
</evidence>
<dbReference type="Proteomes" id="UP001328107">
    <property type="component" value="Unassembled WGS sequence"/>
</dbReference>
<proteinExistence type="predicted"/>
<accession>A0AAN5D3Z2</accession>
<evidence type="ECO:0000313" key="2">
    <source>
        <dbReference type="EMBL" id="GMR55194.1"/>
    </source>
</evidence>
<organism evidence="2 3">
    <name type="scientific">Pristionchus mayeri</name>
    <dbReference type="NCBI Taxonomy" id="1317129"/>
    <lineage>
        <taxon>Eukaryota</taxon>
        <taxon>Metazoa</taxon>
        <taxon>Ecdysozoa</taxon>
        <taxon>Nematoda</taxon>
        <taxon>Chromadorea</taxon>
        <taxon>Rhabditida</taxon>
        <taxon>Rhabditina</taxon>
        <taxon>Diplogasteromorpha</taxon>
        <taxon>Diplogasteroidea</taxon>
        <taxon>Neodiplogasteridae</taxon>
        <taxon>Pristionchus</taxon>
    </lineage>
</organism>
<evidence type="ECO:0008006" key="4">
    <source>
        <dbReference type="Google" id="ProtNLM"/>
    </source>
</evidence>
<reference evidence="3" key="1">
    <citation type="submission" date="2022-10" db="EMBL/GenBank/DDBJ databases">
        <title>Genome assembly of Pristionchus species.</title>
        <authorList>
            <person name="Yoshida K."/>
            <person name="Sommer R.J."/>
        </authorList>
    </citation>
    <scope>NUCLEOTIDE SEQUENCE [LARGE SCALE GENOMIC DNA]</scope>
    <source>
        <strain evidence="3">RS5460</strain>
    </source>
</reference>
<dbReference type="AlphaFoldDB" id="A0AAN5D3Z2"/>
<comment type="caution">
    <text evidence="2">The sequence shown here is derived from an EMBL/GenBank/DDBJ whole genome shotgun (WGS) entry which is preliminary data.</text>
</comment>
<keyword evidence="1" id="KW-0812">Transmembrane</keyword>
<gene>
    <name evidence="2" type="ORF">PMAYCL1PPCAC_25389</name>
</gene>
<name>A0AAN5D3Z2_9BILA</name>